<dbReference type="Proteomes" id="UP000182660">
    <property type="component" value="Unassembled WGS sequence"/>
</dbReference>
<organism evidence="2 3">
    <name type="scientific">Moritella viscosa</name>
    <dbReference type="NCBI Taxonomy" id="80854"/>
    <lineage>
        <taxon>Bacteria</taxon>
        <taxon>Pseudomonadati</taxon>
        <taxon>Pseudomonadota</taxon>
        <taxon>Gammaproteobacteria</taxon>
        <taxon>Alteromonadales</taxon>
        <taxon>Moritellaceae</taxon>
        <taxon>Moritella</taxon>
    </lineage>
</organism>
<gene>
    <name evidence="2" type="ORF">MT2528_4004</name>
</gene>
<evidence type="ECO:0000256" key="1">
    <source>
        <dbReference type="SAM" id="SignalP"/>
    </source>
</evidence>
<evidence type="ECO:0000313" key="3">
    <source>
        <dbReference type="Proteomes" id="UP000182660"/>
    </source>
</evidence>
<feature type="signal peptide" evidence="1">
    <location>
        <begin position="1"/>
        <end position="17"/>
    </location>
</feature>
<accession>A0ABY1HI53</accession>
<dbReference type="EMBL" id="FPLJ01000092">
    <property type="protein sequence ID" value="SGZ00281.1"/>
    <property type="molecule type" value="Genomic_DNA"/>
</dbReference>
<name>A0ABY1HI53_9GAMM</name>
<evidence type="ECO:0000313" key="2">
    <source>
        <dbReference type="EMBL" id="SGZ00281.1"/>
    </source>
</evidence>
<dbReference type="RefSeq" id="WP_075532018.1">
    <property type="nucleotide sequence ID" value="NZ_CAWRCN010000151.1"/>
</dbReference>
<keyword evidence="1" id="KW-0732">Signal</keyword>
<comment type="caution">
    <text evidence="2">The sequence shown here is derived from an EMBL/GenBank/DDBJ whole genome shotgun (WGS) entry which is preliminary data.</text>
</comment>
<feature type="chain" id="PRO_5045817083" description="Toxin co-regulated pilus biosynthesis protein Q C-terminal domain-containing protein" evidence="1">
    <location>
        <begin position="18"/>
        <end position="323"/>
    </location>
</feature>
<keyword evidence="3" id="KW-1185">Reference proteome</keyword>
<proteinExistence type="predicted"/>
<reference evidence="2 3" key="1">
    <citation type="submission" date="2016-11" db="EMBL/GenBank/DDBJ databases">
        <authorList>
            <person name="Klemetsen T."/>
        </authorList>
    </citation>
    <scope>NUCLEOTIDE SEQUENCE [LARGE SCALE GENOMIC DNA]</scope>
    <source>
        <strain evidence="2">MT 2528</strain>
    </source>
</reference>
<sequence length="323" mass="35810">MKKIITVALLCAPLAHAAYFAQETVSFDEDRKPIIQAQLILPPITATANVDEPYSPFSLFDDDEPFAKPTLIDSRTPEMIAQEKIAQATKEQVAAEKVAIAAKKKLEDEKAKFIALKRAQEKLKIAQAKKAAAIAAEIKRNASIYTMAKGQNYYDVLTSWLAPLVKSAHNTEKLQYNGITWQLPLATIEKLKNQQAVEGMRFNKKLAIAVNEMGASIDTDLSLTLNNDYKVAVIAEHDVAIFWIHGTSLKNVVENLAAEFGWNWLDEGSMQSWLAGHDFPFSSEYPIAVKAGEFDTALDSVIDGYPIQAKLLHGTRTIFITDK</sequence>
<evidence type="ECO:0008006" key="4">
    <source>
        <dbReference type="Google" id="ProtNLM"/>
    </source>
</evidence>
<protein>
    <recommendedName>
        <fullName evidence="4">Toxin co-regulated pilus biosynthesis protein Q C-terminal domain-containing protein</fullName>
    </recommendedName>
</protein>